<dbReference type="PANTHER" id="PTHR15597:SF22">
    <property type="entry name" value="RNA-BINDING FOX PROTEIN 1, ISOFORM H"/>
    <property type="match status" value="1"/>
</dbReference>
<evidence type="ECO:0000256" key="1">
    <source>
        <dbReference type="ARBA" id="ARBA00004123"/>
    </source>
</evidence>
<gene>
    <name evidence="11" type="ORF">KXQ929_LOCUS23746</name>
</gene>
<feature type="region of interest" description="Disordered" evidence="9">
    <location>
        <begin position="9"/>
        <end position="38"/>
    </location>
</feature>
<keyword evidence="3" id="KW-0963">Cytoplasm</keyword>
<evidence type="ECO:0000313" key="12">
    <source>
        <dbReference type="Proteomes" id="UP000663868"/>
    </source>
</evidence>
<comment type="subcellular location">
    <subcellularLocation>
        <location evidence="2">Cytoplasm</location>
    </subcellularLocation>
    <subcellularLocation>
        <location evidence="1">Nucleus</location>
    </subcellularLocation>
</comment>
<evidence type="ECO:0000256" key="5">
    <source>
        <dbReference type="ARBA" id="ARBA00022884"/>
    </source>
</evidence>
<feature type="region of interest" description="Disordered" evidence="9">
    <location>
        <begin position="124"/>
        <end position="147"/>
    </location>
</feature>
<dbReference type="GO" id="GO:0003729">
    <property type="term" value="F:mRNA binding"/>
    <property type="evidence" value="ECO:0007669"/>
    <property type="project" value="TreeGrafter"/>
</dbReference>
<dbReference type="GO" id="GO:0008380">
    <property type="term" value="P:RNA splicing"/>
    <property type="evidence" value="ECO:0007669"/>
    <property type="project" value="UniProtKB-KW"/>
</dbReference>
<dbReference type="GO" id="GO:0007399">
    <property type="term" value="P:nervous system development"/>
    <property type="evidence" value="ECO:0007669"/>
    <property type="project" value="InterPro"/>
</dbReference>
<dbReference type="AlphaFoldDB" id="A0A819ILJ2"/>
<dbReference type="GO" id="GO:0005634">
    <property type="term" value="C:nucleus"/>
    <property type="evidence" value="ECO:0007669"/>
    <property type="project" value="UniProtKB-SubCell"/>
</dbReference>
<evidence type="ECO:0000259" key="10">
    <source>
        <dbReference type="PROSITE" id="PS50102"/>
    </source>
</evidence>
<dbReference type="InterPro" id="IPR035979">
    <property type="entry name" value="RBD_domain_sf"/>
</dbReference>
<dbReference type="CDD" id="cd12407">
    <property type="entry name" value="RRM_FOX1_like"/>
    <property type="match status" value="1"/>
</dbReference>
<dbReference type="InterPro" id="IPR034237">
    <property type="entry name" value="FOX1_RRM"/>
</dbReference>
<feature type="region of interest" description="Disordered" evidence="9">
    <location>
        <begin position="209"/>
        <end position="256"/>
    </location>
</feature>
<evidence type="ECO:0000256" key="7">
    <source>
        <dbReference type="ARBA" id="ARBA00023242"/>
    </source>
</evidence>
<dbReference type="EMBL" id="CAJOBB010001912">
    <property type="protein sequence ID" value="CAF3918229.1"/>
    <property type="molecule type" value="Genomic_DNA"/>
</dbReference>
<proteinExistence type="predicted"/>
<dbReference type="SMART" id="SM00360">
    <property type="entry name" value="RRM"/>
    <property type="match status" value="1"/>
</dbReference>
<dbReference type="PROSITE" id="PS50102">
    <property type="entry name" value="RRM"/>
    <property type="match status" value="1"/>
</dbReference>
<dbReference type="InterPro" id="IPR000504">
    <property type="entry name" value="RRM_dom"/>
</dbReference>
<feature type="compositionally biased region" description="Low complexity" evidence="9">
    <location>
        <begin position="15"/>
        <end position="30"/>
    </location>
</feature>
<evidence type="ECO:0000256" key="2">
    <source>
        <dbReference type="ARBA" id="ARBA00004496"/>
    </source>
</evidence>
<accession>A0A819ILJ2</accession>
<evidence type="ECO:0000256" key="4">
    <source>
        <dbReference type="ARBA" id="ARBA00022664"/>
    </source>
</evidence>
<dbReference type="PANTHER" id="PTHR15597">
    <property type="entry name" value="ATAXIN 2-BINDING PROTEIN 1-RELATED"/>
    <property type="match status" value="1"/>
</dbReference>
<evidence type="ECO:0000256" key="3">
    <source>
        <dbReference type="ARBA" id="ARBA00022490"/>
    </source>
</evidence>
<dbReference type="GO" id="GO:0000381">
    <property type="term" value="P:regulation of alternative mRNA splicing, via spliceosome"/>
    <property type="evidence" value="ECO:0007669"/>
    <property type="project" value="InterPro"/>
</dbReference>
<feature type="domain" description="RRM" evidence="10">
    <location>
        <begin position="255"/>
        <end position="331"/>
    </location>
</feature>
<sequence>MLLHNNTIATATFLSPTESPSTSPPTTTNSVYTHPNPPPNPYFPSPWIQPYNNQRLLTEQFFSPTMLATIPSPGIGNRTNNNMNTNGPTTALLTKNDLIAFHHLQQQLDASSSNSPLVPTLLSPTATSGSSNINPNGSSPTVTNATHSPIDSSILATVSSQHHSFASTNMITTNNISNLIVDSTSHLSQVTSVPSSPSSIIESTTANSNNNLIHSLSPNDNTQSNSSSSHSPQSTSTITPNGSSSSTNGSNSTQKRLHVSNIPFRFRDDDLKAMFEQFGEIVDTEIIFNERGSKGFGFVTFASTDDADAAREKLHGAIIEGRKIEVNMATARSQPKPKPIIANPFGVVLNTRQRPTLITATQPTGLRAATAFTNGFALPGGYTIYPDQLTTMGGLTAYPIATAQQQNGIRYITTTPNGFTGPGQSGGSYAFSVLPMPNGVNTQTGYIINGPSTTNMTSQTAQFGVLPMPNGVNTQTGYIINGPSTTNMTSQTAQFGHPYQETAYITTSPNGTIGPITGIRNNVRYAPY</sequence>
<evidence type="ECO:0000256" key="8">
    <source>
        <dbReference type="PROSITE-ProRule" id="PRU00176"/>
    </source>
</evidence>
<dbReference type="InterPro" id="IPR012677">
    <property type="entry name" value="Nucleotide-bd_a/b_plait_sf"/>
</dbReference>
<protein>
    <recommendedName>
        <fullName evidence="10">RRM domain-containing protein</fullName>
    </recommendedName>
</protein>
<evidence type="ECO:0000313" key="11">
    <source>
        <dbReference type="EMBL" id="CAF3918229.1"/>
    </source>
</evidence>
<dbReference type="GO" id="GO:0005737">
    <property type="term" value="C:cytoplasm"/>
    <property type="evidence" value="ECO:0007669"/>
    <property type="project" value="UniProtKB-SubCell"/>
</dbReference>
<dbReference type="GO" id="GO:0006397">
    <property type="term" value="P:mRNA processing"/>
    <property type="evidence" value="ECO:0007669"/>
    <property type="project" value="UniProtKB-KW"/>
</dbReference>
<dbReference type="Gene3D" id="3.30.70.330">
    <property type="match status" value="1"/>
</dbReference>
<dbReference type="Pfam" id="PF00076">
    <property type="entry name" value="RRM_1"/>
    <property type="match status" value="1"/>
</dbReference>
<organism evidence="11 12">
    <name type="scientific">Adineta steineri</name>
    <dbReference type="NCBI Taxonomy" id="433720"/>
    <lineage>
        <taxon>Eukaryota</taxon>
        <taxon>Metazoa</taxon>
        <taxon>Spiralia</taxon>
        <taxon>Gnathifera</taxon>
        <taxon>Rotifera</taxon>
        <taxon>Eurotatoria</taxon>
        <taxon>Bdelloidea</taxon>
        <taxon>Adinetida</taxon>
        <taxon>Adinetidae</taxon>
        <taxon>Adineta</taxon>
    </lineage>
</organism>
<comment type="caution">
    <text evidence="11">The sequence shown here is derived from an EMBL/GenBank/DDBJ whole genome shotgun (WGS) entry which is preliminary data.</text>
</comment>
<feature type="compositionally biased region" description="Low complexity" evidence="9">
    <location>
        <begin position="217"/>
        <end position="253"/>
    </location>
</feature>
<reference evidence="11" key="1">
    <citation type="submission" date="2021-02" db="EMBL/GenBank/DDBJ databases">
        <authorList>
            <person name="Nowell W R."/>
        </authorList>
    </citation>
    <scope>NUCLEOTIDE SEQUENCE</scope>
</reference>
<keyword evidence="7" id="KW-0539">Nucleus</keyword>
<feature type="compositionally biased region" description="Low complexity" evidence="9">
    <location>
        <begin position="128"/>
        <end position="140"/>
    </location>
</feature>
<keyword evidence="6" id="KW-0508">mRNA splicing</keyword>
<keyword evidence="4" id="KW-0507">mRNA processing</keyword>
<dbReference type="Proteomes" id="UP000663868">
    <property type="component" value="Unassembled WGS sequence"/>
</dbReference>
<evidence type="ECO:0000256" key="6">
    <source>
        <dbReference type="ARBA" id="ARBA00023187"/>
    </source>
</evidence>
<dbReference type="SUPFAM" id="SSF54928">
    <property type="entry name" value="RNA-binding domain, RBD"/>
    <property type="match status" value="1"/>
</dbReference>
<dbReference type="FunFam" id="3.30.70.330:FF:000375">
    <property type="entry name" value="RNA binding fox-1 homolog 1"/>
    <property type="match status" value="1"/>
</dbReference>
<dbReference type="InterPro" id="IPR047131">
    <property type="entry name" value="RBFOX1-like"/>
</dbReference>
<evidence type="ECO:0000256" key="9">
    <source>
        <dbReference type="SAM" id="MobiDB-lite"/>
    </source>
</evidence>
<name>A0A819ILJ2_9BILA</name>
<keyword evidence="5 8" id="KW-0694">RNA-binding</keyword>